<dbReference type="GeneID" id="54467885"/>
<sequence>MLSYFSRAIGRALLPHEALRKTLYAFSSRTALQRLLVDRGISFLIEETPILPVLLQRTISPLSLSSASRINSGNGDASHSSAASEKVLHVPAVLIICESLAISDSVLRQTVAAFTQDPEFVKSFWSRVVFAIPSAASQKQFAVSNAAHKLLDELHCAEVLTITLPATGEPISEGPYFVKGVASSHLGLFPDEYEAFQLPTVRTPSSKFAGITIMLDGKLMVQSRLDCIFRELPTSR</sequence>
<evidence type="ECO:0000313" key="3">
    <source>
        <dbReference type="RefSeq" id="XP_033569730.1"/>
    </source>
</evidence>
<dbReference type="RefSeq" id="XP_033569730.1">
    <property type="nucleotide sequence ID" value="XM_033726992.1"/>
</dbReference>
<evidence type="ECO:0000313" key="2">
    <source>
        <dbReference type="Proteomes" id="UP000504636"/>
    </source>
</evidence>
<keyword evidence="2" id="KW-1185">Reference proteome</keyword>
<protein>
    <submittedName>
        <fullName evidence="1 3">Uncharacterized protein</fullName>
    </submittedName>
</protein>
<accession>A0A6A6Y1S6</accession>
<organism evidence="1">
    <name type="scientific">Mytilinidion resinicola</name>
    <dbReference type="NCBI Taxonomy" id="574789"/>
    <lineage>
        <taxon>Eukaryota</taxon>
        <taxon>Fungi</taxon>
        <taxon>Dikarya</taxon>
        <taxon>Ascomycota</taxon>
        <taxon>Pezizomycotina</taxon>
        <taxon>Dothideomycetes</taxon>
        <taxon>Pleosporomycetidae</taxon>
        <taxon>Mytilinidiales</taxon>
        <taxon>Mytilinidiaceae</taxon>
        <taxon>Mytilinidion</taxon>
    </lineage>
</organism>
<dbReference type="Proteomes" id="UP000504636">
    <property type="component" value="Unplaced"/>
</dbReference>
<reference evidence="1 3" key="1">
    <citation type="journal article" date="2020" name="Stud. Mycol.">
        <title>101 Dothideomycetes genomes: a test case for predicting lifestyles and emergence of pathogens.</title>
        <authorList>
            <person name="Haridas S."/>
            <person name="Albert R."/>
            <person name="Binder M."/>
            <person name="Bloem J."/>
            <person name="Labutti K."/>
            <person name="Salamov A."/>
            <person name="Andreopoulos B."/>
            <person name="Baker S."/>
            <person name="Barry K."/>
            <person name="Bills G."/>
            <person name="Bluhm B."/>
            <person name="Cannon C."/>
            <person name="Castanera R."/>
            <person name="Culley D."/>
            <person name="Daum C."/>
            <person name="Ezra D."/>
            <person name="Gonzalez J."/>
            <person name="Henrissat B."/>
            <person name="Kuo A."/>
            <person name="Liang C."/>
            <person name="Lipzen A."/>
            <person name="Lutzoni F."/>
            <person name="Magnuson J."/>
            <person name="Mondo S."/>
            <person name="Nolan M."/>
            <person name="Ohm R."/>
            <person name="Pangilinan J."/>
            <person name="Park H.-J."/>
            <person name="Ramirez L."/>
            <person name="Alfaro M."/>
            <person name="Sun H."/>
            <person name="Tritt A."/>
            <person name="Yoshinaga Y."/>
            <person name="Zwiers L.-H."/>
            <person name="Turgeon B."/>
            <person name="Goodwin S."/>
            <person name="Spatafora J."/>
            <person name="Crous P."/>
            <person name="Grigoriev I."/>
        </authorList>
    </citation>
    <scope>NUCLEOTIDE SEQUENCE</scope>
    <source>
        <strain evidence="1 3">CBS 304.34</strain>
    </source>
</reference>
<gene>
    <name evidence="1 3" type="ORF">BDZ99DRAFT_550690</name>
</gene>
<proteinExistence type="predicted"/>
<reference evidence="3" key="3">
    <citation type="submission" date="2025-04" db="UniProtKB">
        <authorList>
            <consortium name="RefSeq"/>
        </authorList>
    </citation>
    <scope>IDENTIFICATION</scope>
    <source>
        <strain evidence="3">CBS 304.34</strain>
    </source>
</reference>
<reference evidence="3" key="2">
    <citation type="submission" date="2020-04" db="EMBL/GenBank/DDBJ databases">
        <authorList>
            <consortium name="NCBI Genome Project"/>
        </authorList>
    </citation>
    <scope>NUCLEOTIDE SEQUENCE</scope>
    <source>
        <strain evidence="3">CBS 304.34</strain>
    </source>
</reference>
<evidence type="ECO:0000313" key="1">
    <source>
        <dbReference type="EMBL" id="KAF2802766.1"/>
    </source>
</evidence>
<dbReference type="AlphaFoldDB" id="A0A6A6Y1S6"/>
<name>A0A6A6Y1S6_9PEZI</name>
<dbReference type="EMBL" id="MU003721">
    <property type="protein sequence ID" value="KAF2802766.1"/>
    <property type="molecule type" value="Genomic_DNA"/>
</dbReference>